<dbReference type="InterPro" id="IPR000101">
    <property type="entry name" value="GGT_peptidase"/>
</dbReference>
<dbReference type="InterPro" id="IPR029055">
    <property type="entry name" value="Ntn_hydrolases_N"/>
</dbReference>
<reference evidence="13 14" key="1">
    <citation type="submission" date="2020-04" db="EMBL/GenBank/DDBJ databases">
        <authorList>
            <person name="De Canck E."/>
        </authorList>
    </citation>
    <scope>NUCLEOTIDE SEQUENCE [LARGE SCALE GENOMIC DNA]</scope>
    <source>
        <strain evidence="13 14">LMG 1861</strain>
    </source>
</reference>
<dbReference type="NCBIfam" id="TIGR00066">
    <property type="entry name" value="g_glut_trans"/>
    <property type="match status" value="1"/>
</dbReference>
<keyword evidence="4 11" id="KW-0808">Transferase</keyword>
<dbReference type="Proteomes" id="UP000494105">
    <property type="component" value="Unassembled WGS sequence"/>
</dbReference>
<comment type="similarity">
    <text evidence="3 11">Belongs to the gamma-glutamyltransferase family.</text>
</comment>
<keyword evidence="6 11" id="KW-0865">Zymogen</keyword>
<dbReference type="UniPathway" id="UPA00204"/>
<keyword evidence="5 11" id="KW-0378">Hydrolase</keyword>
<feature type="active site" description="Nucleophile" evidence="9">
    <location>
        <position position="419"/>
    </location>
</feature>
<evidence type="ECO:0000256" key="8">
    <source>
        <dbReference type="ARBA" id="ARBA00047417"/>
    </source>
</evidence>
<evidence type="ECO:0000256" key="7">
    <source>
        <dbReference type="ARBA" id="ARBA00023315"/>
    </source>
</evidence>
<accession>A0A6S7E7L6</accession>
<evidence type="ECO:0000256" key="2">
    <source>
        <dbReference type="ARBA" id="ARBA00001089"/>
    </source>
</evidence>
<evidence type="ECO:0000256" key="11">
    <source>
        <dbReference type="RuleBase" id="RU368036"/>
    </source>
</evidence>
<protein>
    <recommendedName>
        <fullName evidence="11">Glutathione hydrolase proenzyme</fullName>
        <ecNumber evidence="11">2.3.2.2</ecNumber>
        <ecNumber evidence="11">3.4.19.13</ecNumber>
    </recommendedName>
    <component>
        <recommendedName>
            <fullName evidence="11">Glutathione hydrolase large chain</fullName>
        </recommendedName>
    </component>
    <component>
        <recommendedName>
            <fullName evidence="11">Glutathione hydrolase small chain</fullName>
        </recommendedName>
    </component>
</protein>
<dbReference type="SUPFAM" id="SSF56235">
    <property type="entry name" value="N-terminal nucleophile aminohydrolases (Ntn hydrolases)"/>
    <property type="match status" value="1"/>
</dbReference>
<keyword evidence="12" id="KW-0472">Membrane</keyword>
<keyword evidence="7 11" id="KW-0012">Acyltransferase</keyword>
<dbReference type="InterPro" id="IPR043137">
    <property type="entry name" value="GGT_ssub_C"/>
</dbReference>
<feature type="binding site" evidence="10">
    <location>
        <position position="459"/>
    </location>
    <ligand>
        <name>L-glutamate</name>
        <dbReference type="ChEBI" id="CHEBI:29985"/>
    </ligand>
</feature>
<proteinExistence type="inferred from homology"/>
<evidence type="ECO:0000256" key="4">
    <source>
        <dbReference type="ARBA" id="ARBA00022679"/>
    </source>
</evidence>
<dbReference type="EMBL" id="CADILD010000003">
    <property type="protein sequence ID" value="CAB3900173.1"/>
    <property type="molecule type" value="Genomic_DNA"/>
</dbReference>
<dbReference type="PANTHER" id="PTHR43199:SF1">
    <property type="entry name" value="GLUTATHIONE HYDROLASE PROENZYME"/>
    <property type="match status" value="1"/>
</dbReference>
<dbReference type="Pfam" id="PF01019">
    <property type="entry name" value="G_glu_transpept"/>
    <property type="match status" value="1"/>
</dbReference>
<gene>
    <name evidence="13" type="primary">ggt</name>
    <name evidence="13" type="ORF">LMG1861_04248</name>
</gene>
<comment type="catalytic activity">
    <reaction evidence="8 11">
        <text>an N-terminal (5-L-glutamyl)-[peptide] + an alpha-amino acid = 5-L-glutamyl amino acid + an N-terminal L-alpha-aminoacyl-[peptide]</text>
        <dbReference type="Rhea" id="RHEA:23904"/>
        <dbReference type="Rhea" id="RHEA-COMP:9780"/>
        <dbReference type="Rhea" id="RHEA-COMP:9795"/>
        <dbReference type="ChEBI" id="CHEBI:77644"/>
        <dbReference type="ChEBI" id="CHEBI:78597"/>
        <dbReference type="ChEBI" id="CHEBI:78599"/>
        <dbReference type="ChEBI" id="CHEBI:78608"/>
        <dbReference type="EC" id="2.3.2.2"/>
    </reaction>
</comment>
<dbReference type="GO" id="GO:0103068">
    <property type="term" value="F:leukotriene C4 gamma-glutamyl transferase activity"/>
    <property type="evidence" value="ECO:0007669"/>
    <property type="project" value="UniProtKB-EC"/>
</dbReference>
<name>A0A6S7E7L6_9BURK</name>
<dbReference type="GO" id="GO:0006750">
    <property type="term" value="P:glutathione biosynthetic process"/>
    <property type="evidence" value="ECO:0007669"/>
    <property type="project" value="UniProtKB-KW"/>
</dbReference>
<dbReference type="PRINTS" id="PR01210">
    <property type="entry name" value="GGTRANSPTASE"/>
</dbReference>
<dbReference type="AlphaFoldDB" id="A0A6S7E7L6"/>
<evidence type="ECO:0000256" key="5">
    <source>
        <dbReference type="ARBA" id="ARBA00022801"/>
    </source>
</evidence>
<evidence type="ECO:0000256" key="3">
    <source>
        <dbReference type="ARBA" id="ARBA00009381"/>
    </source>
</evidence>
<evidence type="ECO:0000256" key="6">
    <source>
        <dbReference type="ARBA" id="ARBA00023145"/>
    </source>
</evidence>
<comment type="subunit">
    <text evidence="11">This enzyme consists of two polypeptide chains, which are synthesized in precursor form from a single polypeptide.</text>
</comment>
<dbReference type="GO" id="GO:0006751">
    <property type="term" value="P:glutathione catabolic process"/>
    <property type="evidence" value="ECO:0007669"/>
    <property type="project" value="UniProtKB-UniRule"/>
</dbReference>
<dbReference type="GO" id="GO:0036374">
    <property type="term" value="F:glutathione hydrolase activity"/>
    <property type="evidence" value="ECO:0007669"/>
    <property type="project" value="UniProtKB-UniRule"/>
</dbReference>
<comment type="PTM">
    <text evidence="11">Cleaved by autocatalysis into a large and a small subunit.</text>
</comment>
<keyword evidence="12" id="KW-1133">Transmembrane helix</keyword>
<feature type="binding site" evidence="10">
    <location>
        <position position="506"/>
    </location>
    <ligand>
        <name>L-glutamate</name>
        <dbReference type="ChEBI" id="CHEBI:29985"/>
    </ligand>
</feature>
<feature type="transmembrane region" description="Helical" evidence="12">
    <location>
        <begin position="21"/>
        <end position="38"/>
    </location>
</feature>
<comment type="catalytic activity">
    <reaction evidence="1 11">
        <text>an S-substituted glutathione + H2O = an S-substituted L-cysteinylglycine + L-glutamate</text>
        <dbReference type="Rhea" id="RHEA:59468"/>
        <dbReference type="ChEBI" id="CHEBI:15377"/>
        <dbReference type="ChEBI" id="CHEBI:29985"/>
        <dbReference type="ChEBI" id="CHEBI:90779"/>
        <dbReference type="ChEBI" id="CHEBI:143103"/>
        <dbReference type="EC" id="3.4.19.13"/>
    </reaction>
</comment>
<sequence>MDACRIPGATLELTMRACRHVAAILIAASMAAVPAAWARTPLATEDRNPEAASGAQARELVRAQHYMMVSANPLATQAGDAMLRKGGSVVDAAIATQLVLNLVEPQSSGIGGGAFMVLFSAKTGKIQTVDSRETAPAAARPDRFLDAEGKPLPFAQSVNNGMSVGVPGLLRGLELAHKEAGVLPWADLFQPAIDLAEQGFAVSPRLHTLLAGNKALPAQAAAAAYFYAPDGTPWPVGHVLKNPEFARTLRAVAEQGADAFYQGDIARDIVAAVHGHPKPGDLTLADLANYRAKTRDPVCGNYRGYQLCGMAPPSSGGIAVLQMLGELEQYPMATYAPGSVQAVHYFSEAGRLAFADRDFYVADPDFVSVPVRALLDPAYLRARGALIQPGRSMKVALPGDPEGKLLTLGRDNALEVPSTSHLVAVDAKGNALSMTTTIESEFGSKIFVRGFLLNNEMTDFSSSFKDPEGRLVANRVEAGKRPRSSMAPMIVLRDGKPVMLVGSPGGSAIINYVAKTIVGVIDWGLDMQAAIALPNMGSRNKETELEKGTALEALAPALEAMGHPVRITEFPSGIHGIVIDANGLQGGADPRREGLAKGG</sequence>
<evidence type="ECO:0000313" key="14">
    <source>
        <dbReference type="Proteomes" id="UP000494105"/>
    </source>
</evidence>
<comment type="catalytic activity">
    <reaction evidence="2 11">
        <text>glutathione + H2O = L-cysteinylglycine + L-glutamate</text>
        <dbReference type="Rhea" id="RHEA:28807"/>
        <dbReference type="ChEBI" id="CHEBI:15377"/>
        <dbReference type="ChEBI" id="CHEBI:29985"/>
        <dbReference type="ChEBI" id="CHEBI:57925"/>
        <dbReference type="ChEBI" id="CHEBI:61694"/>
        <dbReference type="EC" id="3.4.19.13"/>
    </reaction>
</comment>
<dbReference type="EC" id="3.4.19.13" evidence="11"/>
<dbReference type="EC" id="2.3.2.2" evidence="11"/>
<evidence type="ECO:0000313" key="13">
    <source>
        <dbReference type="EMBL" id="CAB3900173.1"/>
    </source>
</evidence>
<evidence type="ECO:0000256" key="12">
    <source>
        <dbReference type="SAM" id="Phobius"/>
    </source>
</evidence>
<evidence type="ECO:0000256" key="1">
    <source>
        <dbReference type="ARBA" id="ARBA00001049"/>
    </source>
</evidence>
<dbReference type="InterPro" id="IPR051792">
    <property type="entry name" value="GGT_bact"/>
</dbReference>
<evidence type="ECO:0000256" key="9">
    <source>
        <dbReference type="PIRSR" id="PIRSR600101-1"/>
    </source>
</evidence>
<feature type="binding site" evidence="10">
    <location>
        <begin position="484"/>
        <end position="485"/>
    </location>
    <ligand>
        <name>L-glutamate</name>
        <dbReference type="ChEBI" id="CHEBI:29985"/>
    </ligand>
</feature>
<keyword evidence="11" id="KW-0317">Glutathione biosynthesis</keyword>
<comment type="pathway">
    <text evidence="11">Sulfur metabolism; glutathione metabolism.</text>
</comment>
<evidence type="ECO:0000256" key="10">
    <source>
        <dbReference type="PIRSR" id="PIRSR600101-2"/>
    </source>
</evidence>
<organism evidence="13 14">
    <name type="scientific">Achromobacter piechaudii</name>
    <dbReference type="NCBI Taxonomy" id="72556"/>
    <lineage>
        <taxon>Bacteria</taxon>
        <taxon>Pseudomonadati</taxon>
        <taxon>Pseudomonadota</taxon>
        <taxon>Betaproteobacteria</taxon>
        <taxon>Burkholderiales</taxon>
        <taxon>Alcaligenaceae</taxon>
        <taxon>Achromobacter</taxon>
    </lineage>
</organism>
<dbReference type="Gene3D" id="1.10.246.130">
    <property type="match status" value="1"/>
</dbReference>
<keyword evidence="12" id="KW-0812">Transmembrane</keyword>
<feature type="binding site" evidence="10">
    <location>
        <position position="132"/>
    </location>
    <ligand>
        <name>L-glutamate</name>
        <dbReference type="ChEBI" id="CHEBI:29985"/>
    </ligand>
</feature>
<dbReference type="Gene3D" id="3.60.20.40">
    <property type="match status" value="1"/>
</dbReference>
<dbReference type="InterPro" id="IPR043138">
    <property type="entry name" value="GGT_lsub"/>
</dbReference>
<dbReference type="PANTHER" id="PTHR43199">
    <property type="entry name" value="GLUTATHIONE HYDROLASE"/>
    <property type="match status" value="1"/>
</dbReference>